<dbReference type="InterPro" id="IPR014001">
    <property type="entry name" value="Helicase_ATP-bd"/>
</dbReference>
<dbReference type="InterPro" id="IPR010222">
    <property type="entry name" value="RNA_helicase_HrpA"/>
</dbReference>
<dbReference type="GO" id="GO:0016787">
    <property type="term" value="F:hydrolase activity"/>
    <property type="evidence" value="ECO:0007669"/>
    <property type="project" value="UniProtKB-KW"/>
</dbReference>
<dbReference type="InterPro" id="IPR001650">
    <property type="entry name" value="Helicase_C-like"/>
</dbReference>
<dbReference type="InterPro" id="IPR048333">
    <property type="entry name" value="HA2_WH"/>
</dbReference>
<keyword evidence="2 9" id="KW-0378">Hydrolase</keyword>
<evidence type="ECO:0000313" key="10">
    <source>
        <dbReference type="Proteomes" id="UP001058271"/>
    </source>
</evidence>
<dbReference type="InterPro" id="IPR027417">
    <property type="entry name" value="P-loop_NTPase"/>
</dbReference>
<feature type="compositionally biased region" description="Low complexity" evidence="6">
    <location>
        <begin position="43"/>
        <end position="56"/>
    </location>
</feature>
<evidence type="ECO:0000256" key="2">
    <source>
        <dbReference type="ARBA" id="ARBA00022801"/>
    </source>
</evidence>
<dbReference type="Pfam" id="PF04408">
    <property type="entry name" value="WHD_HA2"/>
    <property type="match status" value="1"/>
</dbReference>
<keyword evidence="4" id="KW-0067">ATP-binding</keyword>
<reference evidence="9" key="1">
    <citation type="submission" date="2021-04" db="EMBL/GenBank/DDBJ databases">
        <title>Biosynthetic gene clusters of Dactylosporangioum roseum.</title>
        <authorList>
            <person name="Hartkoorn R.C."/>
            <person name="Beaudoing E."/>
            <person name="Hot D."/>
            <person name="Moureu S."/>
        </authorList>
    </citation>
    <scope>NUCLEOTIDE SEQUENCE</scope>
    <source>
        <strain evidence="9">NRRL B-16295</strain>
    </source>
</reference>
<feature type="coiled-coil region" evidence="5">
    <location>
        <begin position="842"/>
        <end position="869"/>
    </location>
</feature>
<keyword evidence="5" id="KW-0175">Coiled coil</keyword>
<dbReference type="Gene3D" id="3.40.50.300">
    <property type="entry name" value="P-loop containing nucleotide triphosphate hydrolases"/>
    <property type="match status" value="2"/>
</dbReference>
<evidence type="ECO:0000259" key="8">
    <source>
        <dbReference type="PROSITE" id="PS51194"/>
    </source>
</evidence>
<keyword evidence="1" id="KW-0547">Nucleotide-binding</keyword>
<dbReference type="Pfam" id="PF07717">
    <property type="entry name" value="OB_NTP_bind"/>
    <property type="match status" value="1"/>
</dbReference>
<evidence type="ECO:0000256" key="4">
    <source>
        <dbReference type="ARBA" id="ARBA00022840"/>
    </source>
</evidence>
<dbReference type="SUPFAM" id="SSF52540">
    <property type="entry name" value="P-loop containing nucleoside triphosphate hydrolases"/>
    <property type="match status" value="1"/>
</dbReference>
<feature type="region of interest" description="Disordered" evidence="6">
    <location>
        <begin position="1"/>
        <end position="84"/>
    </location>
</feature>
<dbReference type="SMART" id="SM00847">
    <property type="entry name" value="HA2"/>
    <property type="match status" value="1"/>
</dbReference>
<evidence type="ECO:0000256" key="5">
    <source>
        <dbReference type="SAM" id="Coils"/>
    </source>
</evidence>
<dbReference type="Pfam" id="PF00270">
    <property type="entry name" value="DEAD"/>
    <property type="match status" value="1"/>
</dbReference>
<dbReference type="CDD" id="cd18791">
    <property type="entry name" value="SF2_C_RHA"/>
    <property type="match status" value="1"/>
</dbReference>
<dbReference type="NCBIfam" id="NF008348">
    <property type="entry name" value="PRK11131.1"/>
    <property type="match status" value="1"/>
</dbReference>
<organism evidence="9 10">
    <name type="scientific">Dactylosporangium roseum</name>
    <dbReference type="NCBI Taxonomy" id="47989"/>
    <lineage>
        <taxon>Bacteria</taxon>
        <taxon>Bacillati</taxon>
        <taxon>Actinomycetota</taxon>
        <taxon>Actinomycetes</taxon>
        <taxon>Micromonosporales</taxon>
        <taxon>Micromonosporaceae</taxon>
        <taxon>Dactylosporangium</taxon>
    </lineage>
</organism>
<evidence type="ECO:0000313" key="9">
    <source>
        <dbReference type="EMBL" id="UWZ38418.1"/>
    </source>
</evidence>
<dbReference type="Pfam" id="PF11898">
    <property type="entry name" value="DUF3418"/>
    <property type="match status" value="1"/>
</dbReference>
<feature type="domain" description="Helicase ATP-binding" evidence="7">
    <location>
        <begin position="162"/>
        <end position="325"/>
    </location>
</feature>
<dbReference type="InterPro" id="IPR007502">
    <property type="entry name" value="Helicase-assoc_dom"/>
</dbReference>
<dbReference type="InterPro" id="IPR024590">
    <property type="entry name" value="HrpA_C"/>
</dbReference>
<dbReference type="EC" id="3.6.4.13" evidence="9"/>
<dbReference type="PANTHER" id="PTHR18934:SF99">
    <property type="entry name" value="ATP-DEPENDENT RNA HELICASE DHX37-RELATED"/>
    <property type="match status" value="1"/>
</dbReference>
<name>A0ABY5ZCI6_9ACTN</name>
<dbReference type="Pfam" id="PF00271">
    <property type="entry name" value="Helicase_C"/>
    <property type="match status" value="1"/>
</dbReference>
<evidence type="ECO:0000256" key="3">
    <source>
        <dbReference type="ARBA" id="ARBA00022806"/>
    </source>
</evidence>
<keyword evidence="3 9" id="KW-0347">Helicase</keyword>
<dbReference type="SMART" id="SM00490">
    <property type="entry name" value="HELICc"/>
    <property type="match status" value="1"/>
</dbReference>
<dbReference type="InterPro" id="IPR011709">
    <property type="entry name" value="DEAD-box_helicase_OB_fold"/>
</dbReference>
<dbReference type="SMART" id="SM00487">
    <property type="entry name" value="DEXDc"/>
    <property type="match status" value="1"/>
</dbReference>
<protein>
    <submittedName>
        <fullName evidence="9">ATP-dependent RNA helicase HrpA</fullName>
        <ecNumber evidence="9">3.6.4.13</ecNumber>
    </submittedName>
</protein>
<dbReference type="EMBL" id="CP073721">
    <property type="protein sequence ID" value="UWZ38418.1"/>
    <property type="molecule type" value="Genomic_DNA"/>
</dbReference>
<feature type="compositionally biased region" description="Gly residues" evidence="6">
    <location>
        <begin position="57"/>
        <end position="67"/>
    </location>
</feature>
<dbReference type="PANTHER" id="PTHR18934">
    <property type="entry name" value="ATP-DEPENDENT RNA HELICASE"/>
    <property type="match status" value="1"/>
</dbReference>
<keyword evidence="10" id="KW-1185">Reference proteome</keyword>
<proteinExistence type="predicted"/>
<dbReference type="Gene3D" id="1.20.120.1080">
    <property type="match status" value="1"/>
</dbReference>
<dbReference type="SMART" id="SM00382">
    <property type="entry name" value="AAA"/>
    <property type="match status" value="1"/>
</dbReference>
<dbReference type="InterPro" id="IPR011545">
    <property type="entry name" value="DEAD/DEAH_box_helicase_dom"/>
</dbReference>
<dbReference type="Proteomes" id="UP001058271">
    <property type="component" value="Chromosome"/>
</dbReference>
<dbReference type="PROSITE" id="PS51192">
    <property type="entry name" value="HELICASE_ATP_BIND_1"/>
    <property type="match status" value="1"/>
</dbReference>
<dbReference type="NCBIfam" id="TIGR01967">
    <property type="entry name" value="DEAH_box_HrpA"/>
    <property type="match status" value="1"/>
</dbReference>
<dbReference type="PROSITE" id="PS51194">
    <property type="entry name" value="HELICASE_CTER"/>
    <property type="match status" value="1"/>
</dbReference>
<evidence type="ECO:0000259" key="7">
    <source>
        <dbReference type="PROSITE" id="PS51192"/>
    </source>
</evidence>
<dbReference type="GO" id="GO:0003724">
    <property type="term" value="F:RNA helicase activity"/>
    <property type="evidence" value="ECO:0007669"/>
    <property type="project" value="UniProtKB-EC"/>
</dbReference>
<gene>
    <name evidence="9" type="primary">hrpA</name>
    <name evidence="9" type="ORF">Drose_09335</name>
</gene>
<sequence>MSEVPRHTGPSRPGRPNKAAARSQSGTADKPGAHGRAGGSGHSSGHSTTSGHPGARGQAGRGRGQTGAPGQPGALSQADAAAHSRTLSELRARLAGLMPLDQHRLRRRIDGAKKSHHVQAIAEAIRADVERAEQRVAARRAAVPEVSYPEPLPVSQRKDEILAAIRDHQVVIVAGETGSGKTTQLPKICLELGRGVTGQIGHTQPRRIAARTVAERVAEELGTQLGETVGFKVRFSDQSGDQTMIKVMTDGILLAEMQQDRLLRQYDTLIIDEAHERSLNIDFILGYLKQLLPRRPDLKIIITSATIDPERFSRHFGDAPIVEVSGRTYPVEVRYRPIEAPDKGIGDGEDDVDQFDAICDAVQELQAEGPGDVLVFLSGEREIRDTADALARLDLPNTEILPLFARLSFAEQHRVFQPHAGRRIVLATNVAETSLTVPGIKYVVDPGTARISRYSHRLKVQRLPIEPISQASANQRKGRCGRTSDGICIRLYSEEDFEARPEFTDPEILRTNLASVILQMISLGLGDLAAFPFIDPPDRRNVTAGVQLLEELGALEGGGGADGRRLTPLGRRLSQLPVDPRLARMVLEAERNGCVREVMVITAALSIQDPRERPADKQAQAQQSHARFADKDSDFVGYLNLWNYLREKQQELSSNQFRKLCRAEFLNYLRVREWQDIFGQLRSVLRTMDVAVNEEPASPYQIHVSLLSGLLSHVGLKDAEKNEYLGARGARFAVFPGSALFRKTPRWVMAAELVETTRLWARVAARIEPEWIEPLAEHLVKRNYSEPHWEKKAAAVMAMEKVTLYGVPIVSSRKVNYGRIDPVLSRELFIRHALVEGDWETQHAFFAENRRLLDEVEELENRARRRDILVDDETLFEFYDQRIAPEVVSGRHFDSWWKQTRRDQPDLLTFDPAMLVNAGADAVRQEQYPDAWEQDGQRFRLTYQFEPGTDADGVTVHIGLPVLARVRDADLSWQVPGLREELVTSLIKSLPKALRRNFVPAPDTARDVLAGMPVREGHLLEALERELRRLTGVTVPRAAWDWSRVPEHLKMTFRIVDDAGAVLAEGKNLEDLRARLAPKVEETVAEAAVDVTRSGLTSWDFGELPRTLSRKVAGHTLTVYPALVDEGTSVAIKAFDLPARQQLEMWAGTRRLLLLTLPPAAKFVQGRLSNEAKLALSRNPHRNAVDLLDDCAACAVDQLMSDAGGPAWDAAGFTALRDRVRADLVDLTLDVVGSVRKILAAAYDVEQRLARTKNPLLLPALTDMRQQLAKLVYRGFVTDTGWQRLPDLERYLRGIERRLDKVPTDPARDRDRMLTVQEVRREYDELAAGMTMSPKLREIRWMIEELRVGLFAQALGTAYPVSDVRIYRAMDALSD</sequence>
<dbReference type="CDD" id="cd17989">
    <property type="entry name" value="DEXHc_HrpA"/>
    <property type="match status" value="1"/>
</dbReference>
<evidence type="ECO:0000256" key="1">
    <source>
        <dbReference type="ARBA" id="ARBA00022741"/>
    </source>
</evidence>
<accession>A0ABY5ZCI6</accession>
<evidence type="ECO:0000256" key="6">
    <source>
        <dbReference type="SAM" id="MobiDB-lite"/>
    </source>
</evidence>
<dbReference type="InterPro" id="IPR003593">
    <property type="entry name" value="AAA+_ATPase"/>
</dbReference>
<dbReference type="Pfam" id="PF21010">
    <property type="entry name" value="HA2_C"/>
    <property type="match status" value="1"/>
</dbReference>
<feature type="domain" description="Helicase C-terminal" evidence="8">
    <location>
        <begin position="354"/>
        <end position="524"/>
    </location>
</feature>